<dbReference type="InterPro" id="IPR015797">
    <property type="entry name" value="NUDIX_hydrolase-like_dom_sf"/>
</dbReference>
<keyword evidence="6" id="KW-0464">Manganese</keyword>
<keyword evidence="5" id="KW-0460">Magnesium</keyword>
<keyword evidence="4 7" id="KW-0378">Hydrolase</keyword>
<accession>A0A0K8NYH1</accession>
<dbReference type="Gene3D" id="3.90.79.10">
    <property type="entry name" value="Nucleoside Triphosphate Pyrophosphohydrolase"/>
    <property type="match status" value="1"/>
</dbReference>
<comment type="caution">
    <text evidence="10">The sequence shown here is derived from an EMBL/GenBank/DDBJ whole genome shotgun (WGS) entry which is preliminary data.</text>
</comment>
<evidence type="ECO:0000256" key="1">
    <source>
        <dbReference type="ARBA" id="ARBA00001936"/>
    </source>
</evidence>
<evidence type="ECO:0000313" key="10">
    <source>
        <dbReference type="EMBL" id="GAP35431.1"/>
    </source>
</evidence>
<dbReference type="AlphaFoldDB" id="A0A0K8NYH1"/>
<name>A0A0K8NYH1_PISS1</name>
<dbReference type="Proteomes" id="UP000037660">
    <property type="component" value="Unassembled WGS sequence"/>
</dbReference>
<evidence type="ECO:0000256" key="5">
    <source>
        <dbReference type="ARBA" id="ARBA00022842"/>
    </source>
</evidence>
<evidence type="ECO:0000256" key="8">
    <source>
        <dbReference type="SAM" id="MobiDB-lite"/>
    </source>
</evidence>
<evidence type="ECO:0000256" key="2">
    <source>
        <dbReference type="ARBA" id="ARBA00001946"/>
    </source>
</evidence>
<feature type="region of interest" description="Disordered" evidence="8">
    <location>
        <begin position="1"/>
        <end position="27"/>
    </location>
</feature>
<dbReference type="PRINTS" id="PR00502">
    <property type="entry name" value="NUDIXFAMILY"/>
</dbReference>
<keyword evidence="3" id="KW-0479">Metal-binding</keyword>
<dbReference type="GO" id="GO:0010945">
    <property type="term" value="F:coenzyme A diphosphatase activity"/>
    <property type="evidence" value="ECO:0007669"/>
    <property type="project" value="InterPro"/>
</dbReference>
<evidence type="ECO:0000259" key="9">
    <source>
        <dbReference type="PROSITE" id="PS51462"/>
    </source>
</evidence>
<evidence type="ECO:0000313" key="11">
    <source>
        <dbReference type="Proteomes" id="UP000037660"/>
    </source>
</evidence>
<evidence type="ECO:0000256" key="7">
    <source>
        <dbReference type="RuleBase" id="RU003476"/>
    </source>
</evidence>
<dbReference type="InterPro" id="IPR020084">
    <property type="entry name" value="NUDIX_hydrolase_CS"/>
</dbReference>
<dbReference type="STRING" id="1547922.ISF6_1204"/>
<comment type="cofactor">
    <cofactor evidence="2">
        <name>Mg(2+)</name>
        <dbReference type="ChEBI" id="CHEBI:18420"/>
    </cofactor>
</comment>
<gene>
    <name evidence="10" type="ORF">ISF6_1204</name>
</gene>
<dbReference type="PANTHER" id="PTHR12992">
    <property type="entry name" value="NUDIX HYDROLASE"/>
    <property type="match status" value="1"/>
</dbReference>
<dbReference type="OrthoDB" id="542521at2"/>
<evidence type="ECO:0000256" key="4">
    <source>
        <dbReference type="ARBA" id="ARBA00022801"/>
    </source>
</evidence>
<dbReference type="Pfam" id="PF00293">
    <property type="entry name" value="NUDIX"/>
    <property type="match status" value="1"/>
</dbReference>
<dbReference type="InterPro" id="IPR000086">
    <property type="entry name" value="NUDIX_hydrolase_dom"/>
</dbReference>
<dbReference type="GO" id="GO:0046872">
    <property type="term" value="F:metal ion binding"/>
    <property type="evidence" value="ECO:0007669"/>
    <property type="project" value="UniProtKB-KW"/>
</dbReference>
<protein>
    <submittedName>
        <fullName evidence="10">Hypothetical nudix hydrolase YeaB</fullName>
    </submittedName>
</protein>
<feature type="domain" description="Nudix hydrolase" evidence="9">
    <location>
        <begin position="61"/>
        <end position="209"/>
    </location>
</feature>
<reference evidence="10 11" key="2">
    <citation type="journal article" date="2016" name="Science">
        <title>A bacterium that degrades and assimilates poly(ethylene terephthalate).</title>
        <authorList>
            <person name="Yoshida S."/>
            <person name="Hiraga K."/>
            <person name="Takehana T."/>
            <person name="Taniguchi I."/>
            <person name="Yamaji H."/>
            <person name="Maeda Y."/>
            <person name="Toyohara K."/>
            <person name="Miyamoto K."/>
            <person name="Kimura Y."/>
            <person name="Oda K."/>
        </authorList>
    </citation>
    <scope>NUCLEOTIDE SEQUENCE [LARGE SCALE GENOMIC DNA]</scope>
    <source>
        <strain evidence="11">NBRC 110686 / TISTR 2288 / 201-F6</strain>
    </source>
</reference>
<dbReference type="SUPFAM" id="SSF55811">
    <property type="entry name" value="Nudix"/>
    <property type="match status" value="1"/>
</dbReference>
<dbReference type="CDD" id="cd03426">
    <property type="entry name" value="NUDIX_CoAse_Nudt7"/>
    <property type="match status" value="1"/>
</dbReference>
<dbReference type="RefSeq" id="WP_082368113.1">
    <property type="nucleotide sequence ID" value="NZ_BBYR01000023.1"/>
</dbReference>
<dbReference type="InterPro" id="IPR020476">
    <property type="entry name" value="Nudix_hydrolase"/>
</dbReference>
<dbReference type="InterPro" id="IPR045121">
    <property type="entry name" value="CoAse"/>
</dbReference>
<comment type="cofactor">
    <cofactor evidence="1">
        <name>Mn(2+)</name>
        <dbReference type="ChEBI" id="CHEBI:29035"/>
    </cofactor>
</comment>
<proteinExistence type="inferred from homology"/>
<dbReference type="PANTHER" id="PTHR12992:SF11">
    <property type="entry name" value="MITOCHONDRIAL COENZYME A DIPHOSPHATASE NUDT8"/>
    <property type="match status" value="1"/>
</dbReference>
<sequence>MSSPRRPEAGAPGSGPASGTPAGHRASAGRWRCDAALRAGLAERLGRWERCELAPPGPAALRPAAVALVLLDAADGPGLPDVPRVDPGDAALLLTRRPEGLRRHAGQWALPGGRVEPGEAPLQAALRELHEEVGLRLGAEALLGRLDDYPTRSGFVITPFVFWAGPTGALQPDPQEVASLHRLPLAELMREDAPMLETTDQGPHPVLRMPVGDHWIAAPTAALLYQFREGALAGRPTRVAHFDQPAFAWR</sequence>
<feature type="compositionally biased region" description="Low complexity" evidence="8">
    <location>
        <begin position="9"/>
        <end position="23"/>
    </location>
</feature>
<evidence type="ECO:0000256" key="3">
    <source>
        <dbReference type="ARBA" id="ARBA00022723"/>
    </source>
</evidence>
<organism evidence="10 11">
    <name type="scientific">Piscinibacter sakaiensis</name>
    <name type="common">Ideonella sakaiensis</name>
    <dbReference type="NCBI Taxonomy" id="1547922"/>
    <lineage>
        <taxon>Bacteria</taxon>
        <taxon>Pseudomonadati</taxon>
        <taxon>Pseudomonadota</taxon>
        <taxon>Betaproteobacteria</taxon>
        <taxon>Burkholderiales</taxon>
        <taxon>Sphaerotilaceae</taxon>
        <taxon>Piscinibacter</taxon>
    </lineage>
</organism>
<comment type="similarity">
    <text evidence="7">Belongs to the Nudix hydrolase family.</text>
</comment>
<dbReference type="EMBL" id="BBYR01000023">
    <property type="protein sequence ID" value="GAP35431.1"/>
    <property type="molecule type" value="Genomic_DNA"/>
</dbReference>
<dbReference type="PROSITE" id="PS00893">
    <property type="entry name" value="NUDIX_BOX"/>
    <property type="match status" value="1"/>
</dbReference>
<reference evidence="11" key="1">
    <citation type="submission" date="2015-07" db="EMBL/GenBank/DDBJ databases">
        <title>Discovery of a poly(ethylene terephthalate assimilation.</title>
        <authorList>
            <person name="Yoshida S."/>
            <person name="Hiraga K."/>
            <person name="Takehana T."/>
            <person name="Taniguchi I."/>
            <person name="Yamaji H."/>
            <person name="Maeda Y."/>
            <person name="Toyohara K."/>
            <person name="Miyamoto K."/>
            <person name="Kimura Y."/>
            <person name="Oda K."/>
        </authorList>
    </citation>
    <scope>NUCLEOTIDE SEQUENCE [LARGE SCALE GENOMIC DNA]</scope>
    <source>
        <strain evidence="11">NBRC 110686 / TISTR 2288 / 201-F6</strain>
    </source>
</reference>
<dbReference type="PROSITE" id="PS51462">
    <property type="entry name" value="NUDIX"/>
    <property type="match status" value="1"/>
</dbReference>
<keyword evidence="11" id="KW-1185">Reference proteome</keyword>
<evidence type="ECO:0000256" key="6">
    <source>
        <dbReference type="ARBA" id="ARBA00023211"/>
    </source>
</evidence>